<name>A0ABN0RNA8_9FLAO</name>
<dbReference type="Proteomes" id="UP000019275">
    <property type="component" value="Unassembled WGS sequence"/>
</dbReference>
<dbReference type="RefSeq" id="WP_034645680.1">
    <property type="nucleotide sequence ID" value="NZ_ARZX01000012.1"/>
</dbReference>
<keyword evidence="2" id="KW-1185">Reference proteome</keyword>
<accession>A0ABN0RNA8</accession>
<evidence type="ECO:0000313" key="2">
    <source>
        <dbReference type="Proteomes" id="UP000019275"/>
    </source>
</evidence>
<protein>
    <submittedName>
        <fullName evidence="1">Uncharacterized protein</fullName>
    </submittedName>
</protein>
<reference evidence="1 2" key="1">
    <citation type="journal article" date="2014" name="Genome Announc.">
        <title>Draft Genome Sequence of the Carrageenan-Degrading Bacterium Cellulophaga sp. Strain KL-A, Isolated from Decaying Marine Algae.</title>
        <authorList>
            <person name="Shan D."/>
            <person name="Ying J."/>
            <person name="Li X."/>
            <person name="Gao Z."/>
            <person name="Wei G."/>
            <person name="Shao Z."/>
        </authorList>
    </citation>
    <scope>NUCLEOTIDE SEQUENCE [LARGE SCALE GENOMIC DNA]</scope>
    <source>
        <strain evidence="1 2">KL-A</strain>
    </source>
</reference>
<evidence type="ECO:0000313" key="1">
    <source>
        <dbReference type="EMBL" id="EWH13342.1"/>
    </source>
</evidence>
<dbReference type="EMBL" id="ARZX01000012">
    <property type="protein sequence ID" value="EWH13342.1"/>
    <property type="molecule type" value="Genomic_DNA"/>
</dbReference>
<proteinExistence type="predicted"/>
<organism evidence="1 2">
    <name type="scientific">Cellulophaga geojensis KL-A</name>
    <dbReference type="NCBI Taxonomy" id="1328323"/>
    <lineage>
        <taxon>Bacteria</taxon>
        <taxon>Pseudomonadati</taxon>
        <taxon>Bacteroidota</taxon>
        <taxon>Flavobacteriia</taxon>
        <taxon>Flavobacteriales</taxon>
        <taxon>Flavobacteriaceae</taxon>
        <taxon>Cellulophaga</taxon>
    </lineage>
</organism>
<sequence>MKNLILILFFLNSYNCFSQQDNSKIMQEIKQTTEYKEWHSSLLAYTLFNYKKFNLTTSKALNKSSYYYILNELGDNKAEKSDAFRKKLATYDLNLSPDEVSSIFIKPITLEAKEKMN</sequence>
<gene>
    <name evidence="1" type="ORF">KLA_10473</name>
</gene>
<comment type="caution">
    <text evidence="1">The sequence shown here is derived from an EMBL/GenBank/DDBJ whole genome shotgun (WGS) entry which is preliminary data.</text>
</comment>